<protein>
    <submittedName>
        <fullName evidence="3">PH domain-containing protein</fullName>
    </submittedName>
</protein>
<feature type="transmembrane region" description="Helical" evidence="1">
    <location>
        <begin position="55"/>
        <end position="73"/>
    </location>
</feature>
<dbReference type="Proteomes" id="UP001592528">
    <property type="component" value="Unassembled WGS sequence"/>
</dbReference>
<comment type="caution">
    <text evidence="3">The sequence shown here is derived from an EMBL/GenBank/DDBJ whole genome shotgun (WGS) entry which is preliminary data.</text>
</comment>
<evidence type="ECO:0000259" key="2">
    <source>
        <dbReference type="Pfam" id="PF10756"/>
    </source>
</evidence>
<keyword evidence="4" id="KW-1185">Reference proteome</keyword>
<keyword evidence="1" id="KW-0812">Transmembrane</keyword>
<dbReference type="RefSeq" id="WP_030267353.1">
    <property type="nucleotide sequence ID" value="NZ_JBHEZZ010000005.1"/>
</dbReference>
<organism evidence="3 4">
    <name type="scientific">Streptacidiphilus cavernicola</name>
    <dbReference type="NCBI Taxonomy" id="3342716"/>
    <lineage>
        <taxon>Bacteria</taxon>
        <taxon>Bacillati</taxon>
        <taxon>Actinomycetota</taxon>
        <taxon>Actinomycetes</taxon>
        <taxon>Kitasatosporales</taxon>
        <taxon>Streptomycetaceae</taxon>
        <taxon>Streptacidiphilus</taxon>
    </lineage>
</organism>
<gene>
    <name evidence="3" type="ORF">ACEZDJ_13115</name>
</gene>
<feature type="domain" description="Low molecular weight protein antigen 6 PH" evidence="2">
    <location>
        <begin position="84"/>
        <end position="145"/>
    </location>
</feature>
<keyword evidence="1" id="KW-0472">Membrane</keyword>
<dbReference type="InterPro" id="IPR019692">
    <property type="entry name" value="CFP-6_PH"/>
</dbReference>
<keyword evidence="1" id="KW-1133">Transmembrane helix</keyword>
<dbReference type="EMBL" id="JBHEZZ010000005">
    <property type="protein sequence ID" value="MFC1402228.1"/>
    <property type="molecule type" value="Genomic_DNA"/>
</dbReference>
<proteinExistence type="predicted"/>
<feature type="transmembrane region" description="Helical" evidence="1">
    <location>
        <begin position="24"/>
        <end position="43"/>
    </location>
</feature>
<accession>A0ABV6ULC6</accession>
<evidence type="ECO:0000313" key="3">
    <source>
        <dbReference type="EMBL" id="MFC1402228.1"/>
    </source>
</evidence>
<evidence type="ECO:0000313" key="4">
    <source>
        <dbReference type="Proteomes" id="UP001592528"/>
    </source>
</evidence>
<dbReference type="Pfam" id="PF10756">
    <property type="entry name" value="bPH_6"/>
    <property type="match status" value="1"/>
</dbReference>
<sequence>MNRDNHDVPGHGIRIAFSSRARRSTLRAAVLFSATLTALVIWFVGSNAPHGLHTAGPWLAGTILASPAPAFWCHRVWRVFGSATLTDTGITWHTLTSRRFVPWTDIADFDVEVHTGDRFGGWGVARAYLPGGRTVNLPGVMHGLRLDTRAEFNEKVATLRSHWAAAQE</sequence>
<evidence type="ECO:0000256" key="1">
    <source>
        <dbReference type="SAM" id="Phobius"/>
    </source>
</evidence>
<reference evidence="3 4" key="1">
    <citation type="submission" date="2024-09" db="EMBL/GenBank/DDBJ databases">
        <authorList>
            <person name="Lee S.D."/>
        </authorList>
    </citation>
    <scope>NUCLEOTIDE SEQUENCE [LARGE SCALE GENOMIC DNA]</scope>
    <source>
        <strain evidence="3 4">N1-5</strain>
    </source>
</reference>
<name>A0ABV6ULC6_9ACTN</name>